<dbReference type="EMBL" id="BARV01021738">
    <property type="protein sequence ID" value="GAI27088.1"/>
    <property type="molecule type" value="Genomic_DNA"/>
</dbReference>
<name>X1M714_9ZZZZ</name>
<accession>X1M714</accession>
<dbReference type="AlphaFoldDB" id="X1M714"/>
<sequence>LGQAESFGLIGRVEGIVQGEDYVLAFGPVGPVLRPLQRGLPWQSQRPGDF</sequence>
<evidence type="ECO:0000313" key="1">
    <source>
        <dbReference type="EMBL" id="GAI27088.1"/>
    </source>
</evidence>
<organism evidence="1">
    <name type="scientific">marine sediment metagenome</name>
    <dbReference type="NCBI Taxonomy" id="412755"/>
    <lineage>
        <taxon>unclassified sequences</taxon>
        <taxon>metagenomes</taxon>
        <taxon>ecological metagenomes</taxon>
    </lineage>
</organism>
<reference evidence="1" key="1">
    <citation type="journal article" date="2014" name="Front. Microbiol.">
        <title>High frequency of phylogenetically diverse reductive dehalogenase-homologous genes in deep subseafloor sedimentary metagenomes.</title>
        <authorList>
            <person name="Kawai M."/>
            <person name="Futagami T."/>
            <person name="Toyoda A."/>
            <person name="Takaki Y."/>
            <person name="Nishi S."/>
            <person name="Hori S."/>
            <person name="Arai W."/>
            <person name="Tsubouchi T."/>
            <person name="Morono Y."/>
            <person name="Uchiyama I."/>
            <person name="Ito T."/>
            <person name="Fujiyama A."/>
            <person name="Inagaki F."/>
            <person name="Takami H."/>
        </authorList>
    </citation>
    <scope>NUCLEOTIDE SEQUENCE</scope>
    <source>
        <strain evidence="1">Expedition CK06-06</strain>
    </source>
</reference>
<comment type="caution">
    <text evidence="1">The sequence shown here is derived from an EMBL/GenBank/DDBJ whole genome shotgun (WGS) entry which is preliminary data.</text>
</comment>
<gene>
    <name evidence="1" type="ORF">S06H3_35960</name>
</gene>
<protein>
    <submittedName>
        <fullName evidence="1">Uncharacterized protein</fullName>
    </submittedName>
</protein>
<proteinExistence type="predicted"/>
<feature type="non-terminal residue" evidence="1">
    <location>
        <position position="1"/>
    </location>
</feature>